<dbReference type="EMBL" id="JACHMO010000001">
    <property type="protein sequence ID" value="MBB5801147.1"/>
    <property type="molecule type" value="Genomic_DNA"/>
</dbReference>
<proteinExistence type="predicted"/>
<feature type="compositionally biased region" description="Polar residues" evidence="1">
    <location>
        <begin position="1"/>
        <end position="10"/>
    </location>
</feature>
<keyword evidence="3" id="KW-1185">Reference proteome</keyword>
<evidence type="ECO:0000313" key="2">
    <source>
        <dbReference type="EMBL" id="MBB5801147.1"/>
    </source>
</evidence>
<dbReference type="Proteomes" id="UP000552097">
    <property type="component" value="Unassembled WGS sequence"/>
</dbReference>
<organism evidence="2 3">
    <name type="scientific">Saccharothrix ecbatanensis</name>
    <dbReference type="NCBI Taxonomy" id="1105145"/>
    <lineage>
        <taxon>Bacteria</taxon>
        <taxon>Bacillati</taxon>
        <taxon>Actinomycetota</taxon>
        <taxon>Actinomycetes</taxon>
        <taxon>Pseudonocardiales</taxon>
        <taxon>Pseudonocardiaceae</taxon>
        <taxon>Saccharothrix</taxon>
    </lineage>
</organism>
<comment type="caution">
    <text evidence="2">The sequence shown here is derived from an EMBL/GenBank/DDBJ whole genome shotgun (WGS) entry which is preliminary data.</text>
</comment>
<evidence type="ECO:0000313" key="3">
    <source>
        <dbReference type="Proteomes" id="UP000552097"/>
    </source>
</evidence>
<evidence type="ECO:0000256" key="1">
    <source>
        <dbReference type="SAM" id="MobiDB-lite"/>
    </source>
</evidence>
<name>A0A7W9LYY6_9PSEU</name>
<sequence length="50" mass="4939">MSHGWLNSSDVGLHKTAGGPAASVTDLGPVRSTRSAGHLDGGAAQRGRAA</sequence>
<dbReference type="AlphaFoldDB" id="A0A7W9LYY6"/>
<feature type="region of interest" description="Disordered" evidence="1">
    <location>
        <begin position="1"/>
        <end position="50"/>
    </location>
</feature>
<dbReference type="RefSeq" id="WP_184916585.1">
    <property type="nucleotide sequence ID" value="NZ_JACHMO010000001.1"/>
</dbReference>
<gene>
    <name evidence="2" type="ORF">F4560_000915</name>
</gene>
<protein>
    <submittedName>
        <fullName evidence="2">Uncharacterized protein</fullName>
    </submittedName>
</protein>
<accession>A0A7W9LYY6</accession>
<reference evidence="2 3" key="1">
    <citation type="submission" date="2020-08" db="EMBL/GenBank/DDBJ databases">
        <title>Sequencing the genomes of 1000 actinobacteria strains.</title>
        <authorList>
            <person name="Klenk H.-P."/>
        </authorList>
    </citation>
    <scope>NUCLEOTIDE SEQUENCE [LARGE SCALE GENOMIC DNA]</scope>
    <source>
        <strain evidence="2 3">DSM 45486</strain>
    </source>
</reference>